<accession>A0ABN3URK7</accession>
<dbReference type="Proteomes" id="UP001501842">
    <property type="component" value="Unassembled WGS sequence"/>
</dbReference>
<dbReference type="InterPro" id="IPR045851">
    <property type="entry name" value="AMP-bd_C_sf"/>
</dbReference>
<evidence type="ECO:0000259" key="5">
    <source>
        <dbReference type="Pfam" id="PF13193"/>
    </source>
</evidence>
<dbReference type="SUPFAM" id="SSF56801">
    <property type="entry name" value="Acetyl-CoA synthetase-like"/>
    <property type="match status" value="1"/>
</dbReference>
<organism evidence="6 7">
    <name type="scientific">Actinocorallia aurantiaca</name>
    <dbReference type="NCBI Taxonomy" id="46204"/>
    <lineage>
        <taxon>Bacteria</taxon>
        <taxon>Bacillati</taxon>
        <taxon>Actinomycetota</taxon>
        <taxon>Actinomycetes</taxon>
        <taxon>Streptosporangiales</taxon>
        <taxon>Thermomonosporaceae</taxon>
        <taxon>Actinocorallia</taxon>
    </lineage>
</organism>
<name>A0ABN3URK7_9ACTN</name>
<protein>
    <submittedName>
        <fullName evidence="6">Fatty acid--CoA ligase</fullName>
    </submittedName>
</protein>
<sequence length="518" mass="56175">MGMKDAEDITRHTGDDGDEPEFRVVSVVRRHGRERPEAPALTGDGRTVSYGELDARSSRAARLLLAEGVRAGDRVAYVGKNAPEYFDLLFGAAKLGAVTVPVNWRLTAEEIEAILADAGAVLTLADREAGPFQAPGRLLRTGPEFEDGLAAHEASDPGFTGTPDDIVAQLYTSGTTGVPKGVPLSNRNFSVGERRASSWLLDEHSVNLVASPVFHVGGTGWALTGLHAGCHHIVVRDVRAAELAELFERHRITNGFVVPAVLQAMCDLPERHDYSAVRAIGYGAAPITTGLLRRVKEVIGAPLYQVYGMTETTGTMVQLDPADHEREDLLRSAGRPFPWVELKIADPETGRELPPGETGEVWVRSDQNTRGYWNRPEETARLLTPDGWLRTGDAGHVGAEGHLFLTDRIKDMIVTGGENVYPVEVEEVLARHPGIADVAVVGVPDPRWGESVLAVVVPVGPGGPTEEDVLEYGRRHLAGFKRPRAVVFLDELPRNPGGKVLKRDLRAPYWEAEGRSIG</sequence>
<feature type="domain" description="AMP-binding enzyme C-terminal" evidence="5">
    <location>
        <begin position="424"/>
        <end position="499"/>
    </location>
</feature>
<dbReference type="InterPro" id="IPR042099">
    <property type="entry name" value="ANL_N_sf"/>
</dbReference>
<dbReference type="EMBL" id="BAAATZ010000035">
    <property type="protein sequence ID" value="GAA2737624.1"/>
    <property type="molecule type" value="Genomic_DNA"/>
</dbReference>
<evidence type="ECO:0000259" key="4">
    <source>
        <dbReference type="Pfam" id="PF00501"/>
    </source>
</evidence>
<keyword evidence="7" id="KW-1185">Reference proteome</keyword>
<comment type="similarity">
    <text evidence="1">Belongs to the ATP-dependent AMP-binding enzyme family.</text>
</comment>
<dbReference type="NCBIfam" id="NF004837">
    <property type="entry name" value="PRK06187.1"/>
    <property type="match status" value="1"/>
</dbReference>
<dbReference type="Pfam" id="PF00501">
    <property type="entry name" value="AMP-binding"/>
    <property type="match status" value="1"/>
</dbReference>
<dbReference type="InterPro" id="IPR025110">
    <property type="entry name" value="AMP-bd_C"/>
</dbReference>
<evidence type="ECO:0000313" key="7">
    <source>
        <dbReference type="Proteomes" id="UP001501842"/>
    </source>
</evidence>
<dbReference type="GO" id="GO:0016874">
    <property type="term" value="F:ligase activity"/>
    <property type="evidence" value="ECO:0007669"/>
    <property type="project" value="UniProtKB-KW"/>
</dbReference>
<dbReference type="PANTHER" id="PTHR43201">
    <property type="entry name" value="ACYL-COA SYNTHETASE"/>
    <property type="match status" value="1"/>
</dbReference>
<evidence type="ECO:0000313" key="6">
    <source>
        <dbReference type="EMBL" id="GAA2737624.1"/>
    </source>
</evidence>
<dbReference type="InterPro" id="IPR000873">
    <property type="entry name" value="AMP-dep_synth/lig_dom"/>
</dbReference>
<comment type="caution">
    <text evidence="6">The sequence shown here is derived from an EMBL/GenBank/DDBJ whole genome shotgun (WGS) entry which is preliminary data.</text>
</comment>
<reference evidence="6 7" key="1">
    <citation type="journal article" date="2019" name="Int. J. Syst. Evol. Microbiol.">
        <title>The Global Catalogue of Microorganisms (GCM) 10K type strain sequencing project: providing services to taxonomists for standard genome sequencing and annotation.</title>
        <authorList>
            <consortium name="The Broad Institute Genomics Platform"/>
            <consortium name="The Broad Institute Genome Sequencing Center for Infectious Disease"/>
            <person name="Wu L."/>
            <person name="Ma J."/>
        </authorList>
    </citation>
    <scope>NUCLEOTIDE SEQUENCE [LARGE SCALE GENOMIC DNA]</scope>
    <source>
        <strain evidence="6 7">JCM 8201</strain>
    </source>
</reference>
<dbReference type="PANTHER" id="PTHR43201:SF5">
    <property type="entry name" value="MEDIUM-CHAIN ACYL-COA LIGASE ACSF2, MITOCHONDRIAL"/>
    <property type="match status" value="1"/>
</dbReference>
<feature type="region of interest" description="Disordered" evidence="3">
    <location>
        <begin position="1"/>
        <end position="21"/>
    </location>
</feature>
<dbReference type="Gene3D" id="3.40.50.12780">
    <property type="entry name" value="N-terminal domain of ligase-like"/>
    <property type="match status" value="1"/>
</dbReference>
<evidence type="ECO:0000256" key="1">
    <source>
        <dbReference type="ARBA" id="ARBA00006432"/>
    </source>
</evidence>
<dbReference type="Pfam" id="PF13193">
    <property type="entry name" value="AMP-binding_C"/>
    <property type="match status" value="1"/>
</dbReference>
<feature type="domain" description="AMP-dependent synthetase/ligase" evidence="4">
    <location>
        <begin position="29"/>
        <end position="373"/>
    </location>
</feature>
<proteinExistence type="inferred from homology"/>
<dbReference type="Gene3D" id="3.30.300.30">
    <property type="match status" value="1"/>
</dbReference>
<keyword evidence="2 6" id="KW-0436">Ligase</keyword>
<gene>
    <name evidence="6" type="ORF">GCM10010439_68470</name>
</gene>
<evidence type="ECO:0000256" key="3">
    <source>
        <dbReference type="SAM" id="MobiDB-lite"/>
    </source>
</evidence>
<evidence type="ECO:0000256" key="2">
    <source>
        <dbReference type="ARBA" id="ARBA00022598"/>
    </source>
</evidence>
<feature type="compositionally biased region" description="Basic and acidic residues" evidence="3">
    <location>
        <begin position="1"/>
        <end position="15"/>
    </location>
</feature>